<organism evidence="1 2">
    <name type="scientific">Araneus ventricosus</name>
    <name type="common">Orbweaver spider</name>
    <name type="synonym">Epeira ventricosa</name>
    <dbReference type="NCBI Taxonomy" id="182803"/>
    <lineage>
        <taxon>Eukaryota</taxon>
        <taxon>Metazoa</taxon>
        <taxon>Ecdysozoa</taxon>
        <taxon>Arthropoda</taxon>
        <taxon>Chelicerata</taxon>
        <taxon>Arachnida</taxon>
        <taxon>Araneae</taxon>
        <taxon>Araneomorphae</taxon>
        <taxon>Entelegynae</taxon>
        <taxon>Araneoidea</taxon>
        <taxon>Araneidae</taxon>
        <taxon>Araneus</taxon>
    </lineage>
</organism>
<sequence>MIDEVKSEVKGKIEEVEHKVQGKIGDIERRLSELEDRPFSFSFDVVSSTKGWTDCVKASQLVASLRESAAEVLQGIPADKLTDLTTIEKAL</sequence>
<evidence type="ECO:0000313" key="2">
    <source>
        <dbReference type="Proteomes" id="UP000499080"/>
    </source>
</evidence>
<name>A0A4Y2L5N3_ARAVE</name>
<reference evidence="1 2" key="1">
    <citation type="journal article" date="2019" name="Sci. Rep.">
        <title>Orb-weaving spider Araneus ventricosus genome elucidates the spidroin gene catalogue.</title>
        <authorList>
            <person name="Kono N."/>
            <person name="Nakamura H."/>
            <person name="Ohtoshi R."/>
            <person name="Moran D.A.P."/>
            <person name="Shinohara A."/>
            <person name="Yoshida Y."/>
            <person name="Fujiwara M."/>
            <person name="Mori M."/>
            <person name="Tomita M."/>
            <person name="Arakawa K."/>
        </authorList>
    </citation>
    <scope>NUCLEOTIDE SEQUENCE [LARGE SCALE GENOMIC DNA]</scope>
</reference>
<dbReference type="AlphaFoldDB" id="A0A4Y2L5N3"/>
<proteinExistence type="predicted"/>
<accession>A0A4Y2L5N3</accession>
<keyword evidence="2" id="KW-1185">Reference proteome</keyword>
<dbReference type="OrthoDB" id="8367358at2759"/>
<dbReference type="Proteomes" id="UP000499080">
    <property type="component" value="Unassembled WGS sequence"/>
</dbReference>
<gene>
    <name evidence="1" type="ORF">AVEN_255590_1</name>
</gene>
<protein>
    <submittedName>
        <fullName evidence="1">Uncharacterized protein</fullName>
    </submittedName>
</protein>
<comment type="caution">
    <text evidence="1">The sequence shown here is derived from an EMBL/GenBank/DDBJ whole genome shotgun (WGS) entry which is preliminary data.</text>
</comment>
<dbReference type="EMBL" id="BGPR01005304">
    <property type="protein sequence ID" value="GBN08916.1"/>
    <property type="molecule type" value="Genomic_DNA"/>
</dbReference>
<evidence type="ECO:0000313" key="1">
    <source>
        <dbReference type="EMBL" id="GBN08916.1"/>
    </source>
</evidence>